<keyword evidence="2" id="KW-1185">Reference proteome</keyword>
<evidence type="ECO:0000313" key="1">
    <source>
        <dbReference type="EMBL" id="TGO24196.1"/>
    </source>
</evidence>
<sequence>MEEIRMSSQNCGSTALDASRYSMERTQNVVATFLLALLLATTHGRNIPNSLNNEVLKLNSDSPTTFTTTGSIERRDWTSTIWGTGCSEYSSTASIEPRALYVSETPSFADEFPTTTITDAMATPLVARDDTVTEGSDILLIPNPCTFGLVVVATMTVGAGSSSTNNPDSKGHGKVDPKYCGDSTIFAYLGLC</sequence>
<comment type="caution">
    <text evidence="1">The sequence shown here is derived from an EMBL/GenBank/DDBJ whole genome shotgun (WGS) entry which is preliminary data.</text>
</comment>
<dbReference type="EMBL" id="PQXI01000109">
    <property type="protein sequence ID" value="TGO24196.1"/>
    <property type="molecule type" value="Genomic_DNA"/>
</dbReference>
<organism evidence="1 2">
    <name type="scientific">Botrytis paeoniae</name>
    <dbReference type="NCBI Taxonomy" id="278948"/>
    <lineage>
        <taxon>Eukaryota</taxon>
        <taxon>Fungi</taxon>
        <taxon>Dikarya</taxon>
        <taxon>Ascomycota</taxon>
        <taxon>Pezizomycotina</taxon>
        <taxon>Leotiomycetes</taxon>
        <taxon>Helotiales</taxon>
        <taxon>Sclerotiniaceae</taxon>
        <taxon>Botrytis</taxon>
    </lineage>
</organism>
<reference evidence="1 2" key="1">
    <citation type="submission" date="2017-12" db="EMBL/GenBank/DDBJ databases">
        <title>Comparative genomics of Botrytis spp.</title>
        <authorList>
            <person name="Valero-Jimenez C.A."/>
            <person name="Tapia P."/>
            <person name="Veloso J."/>
            <person name="Silva-Moreno E."/>
            <person name="Staats M."/>
            <person name="Valdes J.H."/>
            <person name="Van Kan J.A.L."/>
        </authorList>
    </citation>
    <scope>NUCLEOTIDE SEQUENCE [LARGE SCALE GENOMIC DNA]</scope>
    <source>
        <strain evidence="1 2">Bp0003</strain>
    </source>
</reference>
<name>A0A4Z1FHV1_9HELO</name>
<proteinExistence type="predicted"/>
<accession>A0A4Z1FHV1</accession>
<dbReference type="Proteomes" id="UP000297910">
    <property type="component" value="Unassembled WGS sequence"/>
</dbReference>
<evidence type="ECO:0000313" key="2">
    <source>
        <dbReference type="Proteomes" id="UP000297910"/>
    </source>
</evidence>
<protein>
    <submittedName>
        <fullName evidence="1">Uncharacterized protein</fullName>
    </submittedName>
</protein>
<dbReference type="AlphaFoldDB" id="A0A4Z1FHV1"/>
<gene>
    <name evidence="1" type="ORF">BPAE_0109g00250</name>
</gene>